<dbReference type="Gene3D" id="3.50.50.60">
    <property type="entry name" value="FAD/NAD(P)-binding domain"/>
    <property type="match status" value="1"/>
</dbReference>
<protein>
    <submittedName>
        <fullName evidence="2">FAD-dependent oxidoreductase</fullName>
    </submittedName>
</protein>
<gene>
    <name evidence="2" type="ORF">Rai3103_10520</name>
</gene>
<dbReference type="PANTHER" id="PTHR13847:SF274">
    <property type="entry name" value="RIESKE 2FE-2S IRON-SULFUR PROTEIN YHFW-RELATED"/>
    <property type="match status" value="1"/>
</dbReference>
<dbReference type="AlphaFoldDB" id="A0A5Q2FAZ8"/>
<dbReference type="RefSeq" id="WP_153572571.1">
    <property type="nucleotide sequence ID" value="NZ_CP045725.1"/>
</dbReference>
<dbReference type="KEGG" id="rain:Rai3103_10520"/>
<sequence>MPAAEHPLMTTPPWGTSSRTCGPVDDVSCDVLIVGAGIVGLTTALAATRAGASVVVVDAARIGAGTSASTPGVASILHGVSCQVIEETHGSDAVMRYVAELERALDFIGHEAAAGGVPTRTLPSHAVVEDAHQAHQLQRERFAMRAAGVDPRTDDKPGLPFATRPSIRVDGALALQPRQYAEALGRAVVAGGGLIHEGSRLARLVPGAPIQAHFTGRDEAGVEHVAVVRAGSVLLATGVPEPDFGLVGPRLLPTTVHALAGHGYDLDAAYRLIDDPERPYVLRPGFRPGQVVVAGRAHVAGRGDRPAAEELGAWVASHLPDLEITHRWQYDCYRSYDGLPLVGEVGLRSNGIHVATGFGDDHMAAATAGALQIADHMVGSGTRLPWSPVHPRGSVAGQARGLARIGAARVRSRFRRD</sequence>
<dbReference type="EMBL" id="CP045725">
    <property type="protein sequence ID" value="QGF24042.1"/>
    <property type="molecule type" value="Genomic_DNA"/>
</dbReference>
<dbReference type="Proteomes" id="UP000386847">
    <property type="component" value="Chromosome"/>
</dbReference>
<proteinExistence type="predicted"/>
<keyword evidence="3" id="KW-1185">Reference proteome</keyword>
<evidence type="ECO:0000313" key="3">
    <source>
        <dbReference type="Proteomes" id="UP000386847"/>
    </source>
</evidence>
<dbReference type="GO" id="GO:0005737">
    <property type="term" value="C:cytoplasm"/>
    <property type="evidence" value="ECO:0007669"/>
    <property type="project" value="TreeGrafter"/>
</dbReference>
<feature type="domain" description="FAD dependent oxidoreductase" evidence="1">
    <location>
        <begin position="30"/>
        <end position="375"/>
    </location>
</feature>
<dbReference type="PANTHER" id="PTHR13847">
    <property type="entry name" value="SARCOSINE DEHYDROGENASE-RELATED"/>
    <property type="match status" value="1"/>
</dbReference>
<dbReference type="Pfam" id="PF01266">
    <property type="entry name" value="DAO"/>
    <property type="match status" value="1"/>
</dbReference>
<dbReference type="InterPro" id="IPR036188">
    <property type="entry name" value="FAD/NAD-bd_sf"/>
</dbReference>
<accession>A0A5Q2FAZ8</accession>
<evidence type="ECO:0000313" key="2">
    <source>
        <dbReference type="EMBL" id="QGF24042.1"/>
    </source>
</evidence>
<organism evidence="2 3">
    <name type="scientific">Raineyella fluvialis</name>
    <dbReference type="NCBI Taxonomy" id="2662261"/>
    <lineage>
        <taxon>Bacteria</taxon>
        <taxon>Bacillati</taxon>
        <taxon>Actinomycetota</taxon>
        <taxon>Actinomycetes</taxon>
        <taxon>Propionibacteriales</taxon>
        <taxon>Propionibacteriaceae</taxon>
        <taxon>Raineyella</taxon>
    </lineage>
</organism>
<reference evidence="2 3" key="1">
    <citation type="submission" date="2019-10" db="EMBL/GenBank/DDBJ databases">
        <title>Genomic analysis of Raineyella sp. CBA3103.</title>
        <authorList>
            <person name="Roh S.W."/>
        </authorList>
    </citation>
    <scope>NUCLEOTIDE SEQUENCE [LARGE SCALE GENOMIC DNA]</scope>
    <source>
        <strain evidence="2 3">CBA3103</strain>
    </source>
</reference>
<dbReference type="InterPro" id="IPR006076">
    <property type="entry name" value="FAD-dep_OxRdtase"/>
</dbReference>
<dbReference type="Gene3D" id="3.30.9.10">
    <property type="entry name" value="D-Amino Acid Oxidase, subunit A, domain 2"/>
    <property type="match status" value="1"/>
</dbReference>
<name>A0A5Q2FAZ8_9ACTN</name>
<evidence type="ECO:0000259" key="1">
    <source>
        <dbReference type="Pfam" id="PF01266"/>
    </source>
</evidence>
<dbReference type="SUPFAM" id="SSF51905">
    <property type="entry name" value="FAD/NAD(P)-binding domain"/>
    <property type="match status" value="1"/>
</dbReference>